<comment type="caution">
    <text evidence="2">The sequence shown here is derived from an EMBL/GenBank/DDBJ whole genome shotgun (WGS) entry which is preliminary data.</text>
</comment>
<sequence length="181" mass="19043">MSCSVTSEGHEADEYGFVYKRGGGFGGLNHSHSSPACSIFALDSKAPWQPPGSGFAGKGCFYLLMRSVPVVCVSLRFCLPASPLRGRRRGGSGGHECLPSDTNAIFTHLPPRPPSYALLNVGQGSAVARWEGVTHISFCPVGTITNGSEIAVPQSGSSLSNKCSHANQQSPRGRRSPKPSL</sequence>
<name>A0AAN7XZJ9_ELEMC</name>
<accession>A0AAN7XZJ9</accession>
<feature type="compositionally biased region" description="Basic residues" evidence="1">
    <location>
        <begin position="172"/>
        <end position="181"/>
    </location>
</feature>
<dbReference type="Proteomes" id="UP001346869">
    <property type="component" value="Unassembled WGS sequence"/>
</dbReference>
<reference evidence="2 3" key="2">
    <citation type="journal article" date="2023" name="Mol. Biol. Evol.">
        <title>Genomics of Secondarily Temperate Adaptation in the Only Non-Antarctic Icefish.</title>
        <authorList>
            <person name="Rivera-Colon A.G."/>
            <person name="Rayamajhi N."/>
            <person name="Minhas B.F."/>
            <person name="Madrigal G."/>
            <person name="Bilyk K.T."/>
            <person name="Yoon V."/>
            <person name="Hune M."/>
            <person name="Gregory S."/>
            <person name="Cheng C.H.C."/>
            <person name="Catchen J.M."/>
        </authorList>
    </citation>
    <scope>NUCLEOTIDE SEQUENCE [LARGE SCALE GENOMIC DNA]</scope>
    <source>
        <strain evidence="2">JMC-PN-2008</strain>
    </source>
</reference>
<evidence type="ECO:0000313" key="3">
    <source>
        <dbReference type="Proteomes" id="UP001346869"/>
    </source>
</evidence>
<evidence type="ECO:0000313" key="2">
    <source>
        <dbReference type="EMBL" id="KAK5868975.1"/>
    </source>
</evidence>
<organism evidence="2 3">
    <name type="scientific">Eleginops maclovinus</name>
    <name type="common">Patagonian blennie</name>
    <name type="synonym">Eleginus maclovinus</name>
    <dbReference type="NCBI Taxonomy" id="56733"/>
    <lineage>
        <taxon>Eukaryota</taxon>
        <taxon>Metazoa</taxon>
        <taxon>Chordata</taxon>
        <taxon>Craniata</taxon>
        <taxon>Vertebrata</taxon>
        <taxon>Euteleostomi</taxon>
        <taxon>Actinopterygii</taxon>
        <taxon>Neopterygii</taxon>
        <taxon>Teleostei</taxon>
        <taxon>Neoteleostei</taxon>
        <taxon>Acanthomorphata</taxon>
        <taxon>Eupercaria</taxon>
        <taxon>Perciformes</taxon>
        <taxon>Notothenioidei</taxon>
        <taxon>Eleginopidae</taxon>
        <taxon>Eleginops</taxon>
    </lineage>
</organism>
<dbReference type="EMBL" id="JAUZQC010000007">
    <property type="protein sequence ID" value="KAK5868975.1"/>
    <property type="molecule type" value="Genomic_DNA"/>
</dbReference>
<gene>
    <name evidence="2" type="ORF">PBY51_009942</name>
</gene>
<dbReference type="AlphaFoldDB" id="A0AAN7XZJ9"/>
<protein>
    <submittedName>
        <fullName evidence="2">Uncharacterized protein</fullName>
    </submittedName>
</protein>
<keyword evidence="3" id="KW-1185">Reference proteome</keyword>
<proteinExistence type="predicted"/>
<feature type="compositionally biased region" description="Polar residues" evidence="1">
    <location>
        <begin position="154"/>
        <end position="171"/>
    </location>
</feature>
<feature type="region of interest" description="Disordered" evidence="1">
    <location>
        <begin position="154"/>
        <end position="181"/>
    </location>
</feature>
<reference evidence="2 3" key="1">
    <citation type="journal article" date="2023" name="Genes (Basel)">
        <title>Chromosome-Level Genome Assembly and Circadian Gene Repertoire of the Patagonia Blennie Eleginops maclovinus-The Closest Ancestral Proxy of Antarctic Cryonotothenioids.</title>
        <authorList>
            <person name="Cheng C.C."/>
            <person name="Rivera-Colon A.G."/>
            <person name="Minhas B.F."/>
            <person name="Wilson L."/>
            <person name="Rayamajhi N."/>
            <person name="Vargas-Chacoff L."/>
            <person name="Catchen J.M."/>
        </authorList>
    </citation>
    <scope>NUCLEOTIDE SEQUENCE [LARGE SCALE GENOMIC DNA]</scope>
    <source>
        <strain evidence="2">JMC-PN-2008</strain>
    </source>
</reference>
<evidence type="ECO:0000256" key="1">
    <source>
        <dbReference type="SAM" id="MobiDB-lite"/>
    </source>
</evidence>